<comment type="similarity">
    <text evidence="7">Belongs to the binding-protein-dependent transport system permease family.</text>
</comment>
<keyword evidence="5 7" id="KW-1133">Transmembrane helix</keyword>
<evidence type="ECO:0000256" key="1">
    <source>
        <dbReference type="ARBA" id="ARBA00004651"/>
    </source>
</evidence>
<keyword evidence="6 7" id="KW-0472">Membrane</keyword>
<evidence type="ECO:0000313" key="9">
    <source>
        <dbReference type="EMBL" id="ODP29873.1"/>
    </source>
</evidence>
<feature type="transmembrane region" description="Helical" evidence="7">
    <location>
        <begin position="110"/>
        <end position="132"/>
    </location>
</feature>
<evidence type="ECO:0000256" key="5">
    <source>
        <dbReference type="ARBA" id="ARBA00022989"/>
    </source>
</evidence>
<dbReference type="GO" id="GO:0055085">
    <property type="term" value="P:transmembrane transport"/>
    <property type="evidence" value="ECO:0007669"/>
    <property type="project" value="InterPro"/>
</dbReference>
<feature type="transmembrane region" description="Helical" evidence="7">
    <location>
        <begin position="12"/>
        <end position="33"/>
    </location>
</feature>
<evidence type="ECO:0000256" key="3">
    <source>
        <dbReference type="ARBA" id="ARBA00022475"/>
    </source>
</evidence>
<gene>
    <name evidence="9" type="ORF">PTI45_00648</name>
</gene>
<feature type="domain" description="ABC transmembrane type-1" evidence="8">
    <location>
        <begin position="73"/>
        <end position="265"/>
    </location>
</feature>
<dbReference type="Gene3D" id="1.10.3720.10">
    <property type="entry name" value="MetI-like"/>
    <property type="match status" value="1"/>
</dbReference>
<sequence length="280" mass="31490">MVHTKQQKISNAFIFVLLCIGAIVMIAPLLWMVSTSFKDRQDVFALPPNWIPAVFHFNKYQEIWTAGPLLSGIINSLIVALTVTIIGTITSSLAAFAFAKLRFPYKNQIFLLLLSSMMIPYPAVMISQFIMFSEWGWVDTLLPLIVPGLFGNIIMIFFLRQYLYSIPNAIIEAAKIDGTSYFGIYARIIFPLIKPAIAAQLILWFMGIWNDYLPPILYLNSPEIQTLQIVIANFNANYAIQSDYPLIMAASVVSLLPILIIFLIFQRQIIESVAISGVKG</sequence>
<dbReference type="InterPro" id="IPR000515">
    <property type="entry name" value="MetI-like"/>
</dbReference>
<dbReference type="AlphaFoldDB" id="A0A1E3L844"/>
<evidence type="ECO:0000256" key="6">
    <source>
        <dbReference type="ARBA" id="ARBA00023136"/>
    </source>
</evidence>
<dbReference type="EMBL" id="MDER01000027">
    <property type="protein sequence ID" value="ODP29873.1"/>
    <property type="molecule type" value="Genomic_DNA"/>
</dbReference>
<dbReference type="RefSeq" id="WP_069326116.1">
    <property type="nucleotide sequence ID" value="NZ_MDER01000027.1"/>
</dbReference>
<dbReference type="PROSITE" id="PS50928">
    <property type="entry name" value="ABC_TM1"/>
    <property type="match status" value="1"/>
</dbReference>
<evidence type="ECO:0000259" key="8">
    <source>
        <dbReference type="PROSITE" id="PS50928"/>
    </source>
</evidence>
<keyword evidence="4 7" id="KW-0812">Transmembrane</keyword>
<organism evidence="9 10">
    <name type="scientific">Paenibacillus nuruki</name>
    <dbReference type="NCBI Taxonomy" id="1886670"/>
    <lineage>
        <taxon>Bacteria</taxon>
        <taxon>Bacillati</taxon>
        <taxon>Bacillota</taxon>
        <taxon>Bacilli</taxon>
        <taxon>Bacillales</taxon>
        <taxon>Paenibacillaceae</taxon>
        <taxon>Paenibacillus</taxon>
    </lineage>
</organism>
<evidence type="ECO:0000313" key="10">
    <source>
        <dbReference type="Proteomes" id="UP000094578"/>
    </source>
</evidence>
<feature type="transmembrane region" description="Helical" evidence="7">
    <location>
        <begin position="144"/>
        <end position="163"/>
    </location>
</feature>
<proteinExistence type="inferred from homology"/>
<name>A0A1E3L844_9BACL</name>
<evidence type="ECO:0000256" key="7">
    <source>
        <dbReference type="RuleBase" id="RU363032"/>
    </source>
</evidence>
<dbReference type="Proteomes" id="UP000094578">
    <property type="component" value="Unassembled WGS sequence"/>
</dbReference>
<protein>
    <submittedName>
        <fullName evidence="9">Putative ABC transporter permease protein</fullName>
    </submittedName>
</protein>
<keyword evidence="3" id="KW-1003">Cell membrane</keyword>
<evidence type="ECO:0000256" key="2">
    <source>
        <dbReference type="ARBA" id="ARBA00022448"/>
    </source>
</evidence>
<keyword evidence="10" id="KW-1185">Reference proteome</keyword>
<dbReference type="CDD" id="cd06261">
    <property type="entry name" value="TM_PBP2"/>
    <property type="match status" value="1"/>
</dbReference>
<evidence type="ECO:0000256" key="4">
    <source>
        <dbReference type="ARBA" id="ARBA00022692"/>
    </source>
</evidence>
<accession>A0A1E3L844</accession>
<dbReference type="PATRIC" id="fig|1886670.3.peg.665"/>
<comment type="subcellular location">
    <subcellularLocation>
        <location evidence="1 7">Cell membrane</location>
        <topology evidence="1 7">Multi-pass membrane protein</topology>
    </subcellularLocation>
</comment>
<feature type="transmembrane region" description="Helical" evidence="7">
    <location>
        <begin position="73"/>
        <end position="98"/>
    </location>
</feature>
<dbReference type="PANTHER" id="PTHR43744:SF12">
    <property type="entry name" value="ABC TRANSPORTER PERMEASE PROTEIN MG189-RELATED"/>
    <property type="match status" value="1"/>
</dbReference>
<feature type="transmembrane region" description="Helical" evidence="7">
    <location>
        <begin position="184"/>
        <end position="209"/>
    </location>
</feature>
<dbReference type="InterPro" id="IPR035906">
    <property type="entry name" value="MetI-like_sf"/>
</dbReference>
<feature type="transmembrane region" description="Helical" evidence="7">
    <location>
        <begin position="244"/>
        <end position="265"/>
    </location>
</feature>
<dbReference type="PANTHER" id="PTHR43744">
    <property type="entry name" value="ABC TRANSPORTER PERMEASE PROTEIN MG189-RELATED-RELATED"/>
    <property type="match status" value="1"/>
</dbReference>
<dbReference type="GO" id="GO:0005886">
    <property type="term" value="C:plasma membrane"/>
    <property type="evidence" value="ECO:0007669"/>
    <property type="project" value="UniProtKB-SubCell"/>
</dbReference>
<keyword evidence="2 7" id="KW-0813">Transport</keyword>
<comment type="caution">
    <text evidence="9">The sequence shown here is derived from an EMBL/GenBank/DDBJ whole genome shotgun (WGS) entry which is preliminary data.</text>
</comment>
<dbReference type="Pfam" id="PF00528">
    <property type="entry name" value="BPD_transp_1"/>
    <property type="match status" value="1"/>
</dbReference>
<dbReference type="STRING" id="1886670.PTI45_00648"/>
<reference evidence="9 10" key="1">
    <citation type="submission" date="2016-08" db="EMBL/GenBank/DDBJ databases">
        <title>Genome sequencing of Paenibacillus sp. TI45-13ar, isolated from Korean traditional nuruk.</title>
        <authorList>
            <person name="Kim S.-J."/>
        </authorList>
    </citation>
    <scope>NUCLEOTIDE SEQUENCE [LARGE SCALE GENOMIC DNA]</scope>
    <source>
        <strain evidence="9 10">TI45-13ar</strain>
    </source>
</reference>
<dbReference type="SUPFAM" id="SSF161098">
    <property type="entry name" value="MetI-like"/>
    <property type="match status" value="1"/>
</dbReference>